<evidence type="ECO:0000256" key="3">
    <source>
        <dbReference type="ARBA" id="ARBA00022448"/>
    </source>
</evidence>
<feature type="domain" description="Clathrin/coatomer adaptor adaptin-like N-terminal" evidence="7">
    <location>
        <begin position="34"/>
        <end position="351"/>
    </location>
</feature>
<evidence type="ECO:0000313" key="8">
    <source>
        <dbReference type="EMBL" id="KAF6003460.1"/>
    </source>
</evidence>
<dbReference type="Pfam" id="PF01602">
    <property type="entry name" value="Adaptin_N"/>
    <property type="match status" value="1"/>
</dbReference>
<dbReference type="OrthoDB" id="10254310at2759"/>
<evidence type="ECO:0000259" key="7">
    <source>
        <dbReference type="Pfam" id="PF01602"/>
    </source>
</evidence>
<keyword evidence="5" id="KW-0472">Membrane</keyword>
<dbReference type="InterPro" id="IPR026739">
    <property type="entry name" value="AP_beta"/>
</dbReference>
<reference evidence="8 9" key="1">
    <citation type="journal article" date="2020" name="J. Phycol.">
        <title>Comparative genome analysis reveals Cyanidiococcus gen. nov., a new extremophilic red algal genus sister to Cyanidioschyzon (Cyanidioschyzonaceae, Rhodophyta).</title>
        <authorList>
            <person name="Liu S.-L."/>
            <person name="Chiang Y.-R."/>
            <person name="Yoon H.S."/>
            <person name="Fu H.-Y."/>
        </authorList>
    </citation>
    <scope>NUCLEOTIDE SEQUENCE [LARGE SCALE GENOMIC DNA]</scope>
    <source>
        <strain evidence="8 9">THAL066</strain>
    </source>
</reference>
<dbReference type="EMBL" id="VWRR01000006">
    <property type="protein sequence ID" value="KAF6003460.1"/>
    <property type="molecule type" value="Genomic_DNA"/>
</dbReference>
<dbReference type="GO" id="GO:0012505">
    <property type="term" value="C:endomembrane system"/>
    <property type="evidence" value="ECO:0007669"/>
    <property type="project" value="UniProtKB-SubCell"/>
</dbReference>
<comment type="caution">
    <text evidence="8">The sequence shown here is derived from an EMBL/GenBank/DDBJ whole genome shotgun (WGS) entry which is preliminary data.</text>
</comment>
<dbReference type="GO" id="GO:0006886">
    <property type="term" value="P:intracellular protein transport"/>
    <property type="evidence" value="ECO:0007669"/>
    <property type="project" value="InterPro"/>
</dbReference>
<evidence type="ECO:0000256" key="5">
    <source>
        <dbReference type="ARBA" id="ARBA00023136"/>
    </source>
</evidence>
<keyword evidence="4" id="KW-0653">Protein transport</keyword>
<sequence>MAALASQIAANWTDASYLDDLNKDWSTLRFQLEQGSSQERRDALKRVLALTVQGQPMSKLFPAVVSNLLQPDYELKRLVYIYLQQYADSEPQLVLLAVNALYKDLQHTDPWIRSQALRQLTSLRVPALRQIMWLAIHRGVRDRHAAVRRAAALAIPAVLIWTELGEQDPSTRPVTMPAEIVASAMTAPLWQLLLNDADVSVLAATVAALGILDRGAKLKITPAVVDRLVHGALVIEPALLPIILHHLLRHVRLQLAAVQESSGDGPPRAELGHLREAVRRLARVCLRSLSGAVSMAGAATLYHLRNTSDDSVVDDTVRTLLRYAQHRESGLQLIALRLLHIVGLREPARLIQHTLMCIPLIGEGEWRVHRHQFGILVALTKLDKTLAPRAINWLDSCLESADDGLAVLAVQALGVILATHAEYEQVSIERLYRCWHKRRAWSLQVRAAVGRLLLRTASKALGHARRWHSLDPRDILKEIVLDASWFDADPGAQAYMLWTLGTMCEAVGTVADEVLRQWMLHQHRVAAASVRLELIRLAWKLSRARPQDSRVRRALHSLLVAGLEDTDVDVFDYAAELVQHLRETPTLAERHASVPNGQAIATEPNELSASRDLCVAAIALYQTADEATFALPPGWLRGCLLCAMTEISDSASASVSCLPDLTNLPETTCAAEVATLPTEAPTVPLRYSEVPCEMGPSTATDPLDAFFGEQSTSMTATTTRTVSAKAPEPLIGTSSVTVAQAASTNPISSGLANTSFFDALLDAGLVPRDRAEHLRPRVLDENNLDALFDELIAAASAEVSPPVCLPESDIQAGESAGLLPAGLTSDKYEAPSSAGQVARTPPTLETEAESPSR</sequence>
<dbReference type="InterPro" id="IPR002553">
    <property type="entry name" value="Clathrin/coatomer_adapt-like_N"/>
</dbReference>
<dbReference type="Proteomes" id="UP000530660">
    <property type="component" value="Unassembled WGS sequence"/>
</dbReference>
<evidence type="ECO:0000313" key="9">
    <source>
        <dbReference type="Proteomes" id="UP000530660"/>
    </source>
</evidence>
<dbReference type="GO" id="GO:0030117">
    <property type="term" value="C:membrane coat"/>
    <property type="evidence" value="ECO:0007669"/>
    <property type="project" value="InterPro"/>
</dbReference>
<name>A0A7J7IL58_9RHOD</name>
<evidence type="ECO:0000256" key="6">
    <source>
        <dbReference type="SAM" id="MobiDB-lite"/>
    </source>
</evidence>
<dbReference type="SUPFAM" id="SSF48371">
    <property type="entry name" value="ARM repeat"/>
    <property type="match status" value="1"/>
</dbReference>
<dbReference type="GO" id="GO:0016192">
    <property type="term" value="P:vesicle-mediated transport"/>
    <property type="evidence" value="ECO:0007669"/>
    <property type="project" value="InterPro"/>
</dbReference>
<dbReference type="InterPro" id="IPR016024">
    <property type="entry name" value="ARM-type_fold"/>
</dbReference>
<dbReference type="PANTHER" id="PTHR11134">
    <property type="entry name" value="ADAPTOR COMPLEX SUBUNIT BETA FAMILY MEMBER"/>
    <property type="match status" value="1"/>
</dbReference>
<dbReference type="Gene3D" id="1.25.10.10">
    <property type="entry name" value="Leucine-rich Repeat Variant"/>
    <property type="match status" value="1"/>
</dbReference>
<proteinExistence type="inferred from homology"/>
<keyword evidence="3" id="KW-0813">Transport</keyword>
<protein>
    <submittedName>
        <fullName evidence="8">AP-3 complex subunit beta</fullName>
    </submittedName>
</protein>
<comment type="similarity">
    <text evidence="2">Belongs to the adaptor complexes large subunit family.</text>
</comment>
<keyword evidence="9" id="KW-1185">Reference proteome</keyword>
<organism evidence="8 9">
    <name type="scientific">Cyanidiococcus yangmingshanensis</name>
    <dbReference type="NCBI Taxonomy" id="2690220"/>
    <lineage>
        <taxon>Eukaryota</taxon>
        <taxon>Rhodophyta</taxon>
        <taxon>Bangiophyceae</taxon>
        <taxon>Cyanidiales</taxon>
        <taxon>Cyanidiaceae</taxon>
        <taxon>Cyanidiococcus</taxon>
    </lineage>
</organism>
<dbReference type="InterPro" id="IPR011989">
    <property type="entry name" value="ARM-like"/>
</dbReference>
<comment type="subcellular location">
    <subcellularLocation>
        <location evidence="1">Endomembrane system</location>
    </subcellularLocation>
</comment>
<feature type="region of interest" description="Disordered" evidence="6">
    <location>
        <begin position="816"/>
        <end position="853"/>
    </location>
</feature>
<dbReference type="AlphaFoldDB" id="A0A7J7IL58"/>
<accession>A0A7J7IL58</accession>
<gene>
    <name evidence="8" type="primary">APL6</name>
    <name evidence="8" type="ORF">F1559_000484</name>
</gene>
<evidence type="ECO:0000256" key="1">
    <source>
        <dbReference type="ARBA" id="ARBA00004308"/>
    </source>
</evidence>
<evidence type="ECO:0000256" key="2">
    <source>
        <dbReference type="ARBA" id="ARBA00006613"/>
    </source>
</evidence>
<evidence type="ECO:0000256" key="4">
    <source>
        <dbReference type="ARBA" id="ARBA00022927"/>
    </source>
</evidence>